<feature type="region of interest" description="Disordered" evidence="1">
    <location>
        <begin position="314"/>
        <end position="335"/>
    </location>
</feature>
<dbReference type="GO" id="GO:0000049">
    <property type="term" value="F:tRNA binding"/>
    <property type="evidence" value="ECO:0007669"/>
    <property type="project" value="TreeGrafter"/>
</dbReference>
<dbReference type="InterPro" id="IPR003347">
    <property type="entry name" value="JmjC_dom"/>
</dbReference>
<keyword evidence="4" id="KW-1185">Reference proteome</keyword>
<sequence>MELQEKTPVHVFTGVDKDVFLRDIYPQRRPAVLRGVSLGPCLEKWTVEYLAQKGGDKEVKIHVSTVPQMDFLHKNFVYKTLTFNEFVKRASEKKHTDFFLCEDESYYLRSLGEDVRKEPADLNKQFPDLAKDFHIPEFFAPDQFFSSVFRISSCGLQLWTHYDVMDNLLAQVTGRRGWFSTAHRMHYTFTCDKSEVLDIDSPDLKRFPDFVKAKRYECVLEPGDLLFIPALWFHNTLALQFGVGVNVFWRHLPADSYDKKDPYGNKDPVAATRALQALERALHTLDELPADYRDFYGRRMIQRIQKRTYCDSLTNSTTQEGSDSTLPSGQFTKPG</sequence>
<dbReference type="Proteomes" id="UP000424527">
    <property type="component" value="Unassembled WGS sequence"/>
</dbReference>
<dbReference type="Gene3D" id="2.60.120.650">
    <property type="entry name" value="Cupin"/>
    <property type="match status" value="1"/>
</dbReference>
<dbReference type="PANTHER" id="PTHR12461">
    <property type="entry name" value="HYPOXIA-INDUCIBLE FACTOR 1 ALPHA INHIBITOR-RELATED"/>
    <property type="match status" value="1"/>
</dbReference>
<evidence type="ECO:0000256" key="1">
    <source>
        <dbReference type="SAM" id="MobiDB-lite"/>
    </source>
</evidence>
<proteinExistence type="predicted"/>
<evidence type="ECO:0000259" key="2">
    <source>
        <dbReference type="PROSITE" id="PS51184"/>
    </source>
</evidence>
<dbReference type="Pfam" id="PF13621">
    <property type="entry name" value="Cupin_8"/>
    <property type="match status" value="1"/>
</dbReference>
<dbReference type="AlphaFoldDB" id="A0A6G0J6Z0"/>
<feature type="domain" description="JmjC" evidence="2">
    <location>
        <begin position="124"/>
        <end position="266"/>
    </location>
</feature>
<reference evidence="3 4" key="1">
    <citation type="submission" date="2019-07" db="EMBL/GenBank/DDBJ databases">
        <title>Chromosome genome assembly for large yellow croaker.</title>
        <authorList>
            <person name="Xiao S."/>
        </authorList>
    </citation>
    <scope>NUCLEOTIDE SEQUENCE [LARGE SCALE GENOMIC DNA]</scope>
    <source>
        <strain evidence="3">JMULYC20181020</strain>
        <tissue evidence="3">Muscle</tissue>
    </source>
</reference>
<evidence type="ECO:0000313" key="4">
    <source>
        <dbReference type="Proteomes" id="UP000424527"/>
    </source>
</evidence>
<comment type="caution">
    <text evidence="3">The sequence shown here is derived from an EMBL/GenBank/DDBJ whole genome shotgun (WGS) entry which is preliminary data.</text>
</comment>
<dbReference type="EMBL" id="REGW02000002">
    <property type="protein sequence ID" value="KAE8299545.1"/>
    <property type="molecule type" value="Genomic_DNA"/>
</dbReference>
<organism evidence="3 4">
    <name type="scientific">Larimichthys crocea</name>
    <name type="common">Large yellow croaker</name>
    <name type="synonym">Pseudosciaena crocea</name>
    <dbReference type="NCBI Taxonomy" id="215358"/>
    <lineage>
        <taxon>Eukaryota</taxon>
        <taxon>Metazoa</taxon>
        <taxon>Chordata</taxon>
        <taxon>Craniata</taxon>
        <taxon>Vertebrata</taxon>
        <taxon>Euteleostomi</taxon>
        <taxon>Actinopterygii</taxon>
        <taxon>Neopterygii</taxon>
        <taxon>Teleostei</taxon>
        <taxon>Neoteleostei</taxon>
        <taxon>Acanthomorphata</taxon>
        <taxon>Eupercaria</taxon>
        <taxon>Sciaenidae</taxon>
        <taxon>Larimichthys</taxon>
    </lineage>
</organism>
<dbReference type="Gene3D" id="6.10.140.1470">
    <property type="match status" value="1"/>
</dbReference>
<dbReference type="PANTHER" id="PTHR12461:SF104">
    <property type="entry name" value="TRNA WYBUTOSINE-SYNTHESIZING PROTEIN 5"/>
    <property type="match status" value="1"/>
</dbReference>
<protein>
    <submittedName>
        <fullName evidence="3">tRNA wybutosine-synthesizing protein 5</fullName>
    </submittedName>
</protein>
<dbReference type="PROSITE" id="PS51184">
    <property type="entry name" value="JMJC"/>
    <property type="match status" value="1"/>
</dbReference>
<dbReference type="InterPro" id="IPR041667">
    <property type="entry name" value="Cupin_8"/>
</dbReference>
<dbReference type="GO" id="GO:0031591">
    <property type="term" value="P:wybutosine biosynthetic process"/>
    <property type="evidence" value="ECO:0007669"/>
    <property type="project" value="TreeGrafter"/>
</dbReference>
<name>A0A6G0J6Z0_LARCR</name>
<dbReference type="SUPFAM" id="SSF51197">
    <property type="entry name" value="Clavaminate synthase-like"/>
    <property type="match status" value="1"/>
</dbReference>
<evidence type="ECO:0000313" key="3">
    <source>
        <dbReference type="EMBL" id="KAE8299545.1"/>
    </source>
</evidence>
<accession>A0A6G0J6Z0</accession>
<gene>
    <name evidence="3" type="ORF">D5F01_LYC01949</name>
</gene>